<comment type="caution">
    <text evidence="1">The sequence shown here is derived from an EMBL/GenBank/DDBJ whole genome shotgun (WGS) entry which is preliminary data.</text>
</comment>
<gene>
    <name evidence="1" type="ORF">BZM27_02600</name>
</gene>
<evidence type="ECO:0000313" key="1">
    <source>
        <dbReference type="EMBL" id="TCG09811.1"/>
    </source>
</evidence>
<reference evidence="1 2" key="1">
    <citation type="submission" date="2017-02" db="EMBL/GenBank/DDBJ databases">
        <title>Paraburkholderia sophoroidis sp. nov. and Paraburkholderia steynii sp. nov. rhizobial symbionts of the fynbos legume Hypocalyptus sophoroides.</title>
        <authorList>
            <person name="Steenkamp E.T."/>
            <person name="Beukes C.W."/>
            <person name="Van Zyl E."/>
            <person name="Avontuur J."/>
            <person name="Chan W.Y."/>
            <person name="Hassen A."/>
            <person name="Palmer M."/>
            <person name="Mthombeni L."/>
            <person name="Phalane F."/>
            <person name="Sereme K."/>
            <person name="Venter S.N."/>
        </authorList>
    </citation>
    <scope>NUCLEOTIDE SEQUENCE [LARGE SCALE GENOMIC DNA]</scope>
    <source>
        <strain evidence="1 2">HC1.1ba</strain>
    </source>
</reference>
<keyword evidence="2" id="KW-1185">Reference proteome</keyword>
<dbReference type="EMBL" id="MWML01000005">
    <property type="protein sequence ID" value="TCG09811.1"/>
    <property type="molecule type" value="Genomic_DNA"/>
</dbReference>
<sequence length="68" mass="7611">MSEPLTRVYFREGDEKAADWIKILAVDEIMAMRAASRQCHRYPPMMKLRSTPTAHGFGAARVTDADAA</sequence>
<name>A0A4R0XSP9_9BURK</name>
<protein>
    <submittedName>
        <fullName evidence="1">Uncharacterized protein</fullName>
    </submittedName>
</protein>
<evidence type="ECO:0000313" key="2">
    <source>
        <dbReference type="Proteomes" id="UP000294200"/>
    </source>
</evidence>
<dbReference type="AlphaFoldDB" id="A0A4R0XSP9"/>
<proteinExistence type="predicted"/>
<accession>A0A4R0XSP9</accession>
<organism evidence="1 2">
    <name type="scientific">Paraburkholderia steynii</name>
    <dbReference type="NCBI Taxonomy" id="1245441"/>
    <lineage>
        <taxon>Bacteria</taxon>
        <taxon>Pseudomonadati</taxon>
        <taxon>Pseudomonadota</taxon>
        <taxon>Betaproteobacteria</taxon>
        <taxon>Burkholderiales</taxon>
        <taxon>Burkholderiaceae</taxon>
        <taxon>Paraburkholderia</taxon>
    </lineage>
</organism>
<dbReference type="Proteomes" id="UP000294200">
    <property type="component" value="Unassembled WGS sequence"/>
</dbReference>